<evidence type="ECO:0000313" key="3">
    <source>
        <dbReference type="Proteomes" id="UP000198211"/>
    </source>
</evidence>
<dbReference type="Proteomes" id="UP000198211">
    <property type="component" value="Unassembled WGS sequence"/>
</dbReference>
<gene>
    <name evidence="2" type="ORF">PHMEG_00014516</name>
</gene>
<organism evidence="2 3">
    <name type="scientific">Phytophthora megakarya</name>
    <dbReference type="NCBI Taxonomy" id="4795"/>
    <lineage>
        <taxon>Eukaryota</taxon>
        <taxon>Sar</taxon>
        <taxon>Stramenopiles</taxon>
        <taxon>Oomycota</taxon>
        <taxon>Peronosporomycetes</taxon>
        <taxon>Peronosporales</taxon>
        <taxon>Peronosporaceae</taxon>
        <taxon>Phytophthora</taxon>
    </lineage>
</organism>
<protein>
    <submittedName>
        <fullName evidence="2">Uncharacterized protein</fullName>
    </submittedName>
</protein>
<proteinExistence type="predicted"/>
<comment type="caution">
    <text evidence="2">The sequence shown here is derived from an EMBL/GenBank/DDBJ whole genome shotgun (WGS) entry which is preliminary data.</text>
</comment>
<name>A0A225W3L1_9STRA</name>
<feature type="region of interest" description="Disordered" evidence="1">
    <location>
        <begin position="58"/>
        <end position="145"/>
    </location>
</feature>
<feature type="compositionally biased region" description="Basic and acidic residues" evidence="1">
    <location>
        <begin position="79"/>
        <end position="124"/>
    </location>
</feature>
<dbReference type="AlphaFoldDB" id="A0A225W3L1"/>
<dbReference type="EMBL" id="NBNE01001875">
    <property type="protein sequence ID" value="OWZ12343.1"/>
    <property type="molecule type" value="Genomic_DNA"/>
</dbReference>
<accession>A0A225W3L1</accession>
<feature type="compositionally biased region" description="Basic and acidic residues" evidence="1">
    <location>
        <begin position="133"/>
        <end position="145"/>
    </location>
</feature>
<sequence length="145" mass="16279">MASDEGSSADIENIDTLNTLDGLQAQHRQTQAGVCRWKDCKKVDKRDEGVVHQECAVLNTDAAARSSDTEVEEDSSSDEGSKNGEETAERRTHAVAKKNELQEQELSLRRRQIDNDSRAAEARISESNAHASTFREEAEHWRLQR</sequence>
<keyword evidence="3" id="KW-1185">Reference proteome</keyword>
<evidence type="ECO:0000256" key="1">
    <source>
        <dbReference type="SAM" id="MobiDB-lite"/>
    </source>
</evidence>
<reference evidence="3" key="1">
    <citation type="submission" date="2017-03" db="EMBL/GenBank/DDBJ databases">
        <title>Phytopthora megakarya and P. palmivora, two closely related causual agents of cacao black pod achieved similar genome size and gene model numbers by different mechanisms.</title>
        <authorList>
            <person name="Ali S."/>
            <person name="Shao J."/>
            <person name="Larry D.J."/>
            <person name="Kronmiller B."/>
            <person name="Shen D."/>
            <person name="Strem M.D."/>
            <person name="Melnick R.L."/>
            <person name="Guiltinan M.J."/>
            <person name="Tyler B.M."/>
            <person name="Meinhardt L.W."/>
            <person name="Bailey B.A."/>
        </authorList>
    </citation>
    <scope>NUCLEOTIDE SEQUENCE [LARGE SCALE GENOMIC DNA]</scope>
    <source>
        <strain evidence="3">zdho120</strain>
    </source>
</reference>
<evidence type="ECO:0000313" key="2">
    <source>
        <dbReference type="EMBL" id="OWZ12343.1"/>
    </source>
</evidence>